<keyword evidence="2" id="KW-1185">Reference proteome</keyword>
<dbReference type="EMBL" id="ML996691">
    <property type="protein sequence ID" value="KAF2402635.1"/>
    <property type="molecule type" value="Genomic_DNA"/>
</dbReference>
<proteinExistence type="predicted"/>
<accession>A0A6G1I3S9</accession>
<dbReference type="Proteomes" id="UP000799640">
    <property type="component" value="Unassembled WGS sequence"/>
</dbReference>
<protein>
    <submittedName>
        <fullName evidence="1">Uncharacterized protein</fullName>
    </submittedName>
</protein>
<gene>
    <name evidence="1" type="ORF">EJ06DRAFT_348730</name>
</gene>
<evidence type="ECO:0000313" key="1">
    <source>
        <dbReference type="EMBL" id="KAF2402635.1"/>
    </source>
</evidence>
<sequence length="152" mass="16991">MPSDRVVGGSGTGGCRAEMHVSAAGARIEDDRVAALSARPVACSWRLAWGAGSLARPTGQDQKMMQLHIVDGSIFLEDFHVESWTRSIGSDDKDDKVLIWAQLLQPPPAHKEQRLRQTKSETSKRCKSFQFIFLPAFIKRSTYHTRNRTPLK</sequence>
<name>A0A6G1I3S9_9PEZI</name>
<organism evidence="1 2">
    <name type="scientific">Trichodelitschia bisporula</name>
    <dbReference type="NCBI Taxonomy" id="703511"/>
    <lineage>
        <taxon>Eukaryota</taxon>
        <taxon>Fungi</taxon>
        <taxon>Dikarya</taxon>
        <taxon>Ascomycota</taxon>
        <taxon>Pezizomycotina</taxon>
        <taxon>Dothideomycetes</taxon>
        <taxon>Dothideomycetes incertae sedis</taxon>
        <taxon>Phaeotrichales</taxon>
        <taxon>Phaeotrichaceae</taxon>
        <taxon>Trichodelitschia</taxon>
    </lineage>
</organism>
<dbReference type="AlphaFoldDB" id="A0A6G1I3S9"/>
<reference evidence="1" key="1">
    <citation type="journal article" date="2020" name="Stud. Mycol.">
        <title>101 Dothideomycetes genomes: a test case for predicting lifestyles and emergence of pathogens.</title>
        <authorList>
            <person name="Haridas S."/>
            <person name="Albert R."/>
            <person name="Binder M."/>
            <person name="Bloem J."/>
            <person name="Labutti K."/>
            <person name="Salamov A."/>
            <person name="Andreopoulos B."/>
            <person name="Baker S."/>
            <person name="Barry K."/>
            <person name="Bills G."/>
            <person name="Bluhm B."/>
            <person name="Cannon C."/>
            <person name="Castanera R."/>
            <person name="Culley D."/>
            <person name="Daum C."/>
            <person name="Ezra D."/>
            <person name="Gonzalez J."/>
            <person name="Henrissat B."/>
            <person name="Kuo A."/>
            <person name="Liang C."/>
            <person name="Lipzen A."/>
            <person name="Lutzoni F."/>
            <person name="Magnuson J."/>
            <person name="Mondo S."/>
            <person name="Nolan M."/>
            <person name="Ohm R."/>
            <person name="Pangilinan J."/>
            <person name="Park H.-J."/>
            <person name="Ramirez L."/>
            <person name="Alfaro M."/>
            <person name="Sun H."/>
            <person name="Tritt A."/>
            <person name="Yoshinaga Y."/>
            <person name="Zwiers L.-H."/>
            <person name="Turgeon B."/>
            <person name="Goodwin S."/>
            <person name="Spatafora J."/>
            <person name="Crous P."/>
            <person name="Grigoriev I."/>
        </authorList>
    </citation>
    <scope>NUCLEOTIDE SEQUENCE</scope>
    <source>
        <strain evidence="1">CBS 262.69</strain>
    </source>
</reference>
<evidence type="ECO:0000313" key="2">
    <source>
        <dbReference type="Proteomes" id="UP000799640"/>
    </source>
</evidence>